<dbReference type="EMBL" id="JBHSLN010000023">
    <property type="protein sequence ID" value="MFC5297822.1"/>
    <property type="molecule type" value="Genomic_DNA"/>
</dbReference>
<evidence type="ECO:0000256" key="1">
    <source>
        <dbReference type="SAM" id="MobiDB-lite"/>
    </source>
</evidence>
<gene>
    <name evidence="2" type="ORF">ACFPK8_09900</name>
</gene>
<feature type="region of interest" description="Disordered" evidence="1">
    <location>
        <begin position="412"/>
        <end position="460"/>
    </location>
</feature>
<comment type="caution">
    <text evidence="2">The sequence shown here is derived from an EMBL/GenBank/DDBJ whole genome shotgun (WGS) entry which is preliminary data.</text>
</comment>
<dbReference type="RefSeq" id="WP_343923761.1">
    <property type="nucleotide sequence ID" value="NZ_BAAAIR010000034.1"/>
</dbReference>
<sequence>MPAVPVWPVRARRVLTAQRVIEACEAEPESEQAVRALAIHDNMRERTKLYAREQELLTAFLTRDPESDGCIDSADISALKVATGLRASLHRAECLIRDAHRSVTLMPGTFEVLRSGDLPEDFHRLLLRKVRALPDDQVRVVDEHVAGWDLASISRDQFARHLGSLITMVTAGTIPVTPESERRVDLEIIDPARGIATLSVTGPTLEIKALAHRLDVAAQAIQKAQRHALNDQDSDAPIPFDVDEVLRQRGRAMSLAALRYAVLTQSMLDTNPVPEPVSPYKLLVTVPAMTLLGESDAPGVIDGLIPVPAEQARALAAGQATWQRILTDPTTGAYLPVTADTYTPTAQMRLQLRLRHPVCAAPGCTRATVLASEDDHIEEYDHDDPAAGGPTSLANLHRLCWLHHTIKTAGLIDPERDTEPDPGADISPDPAPDRLRNVPEDPPRFPPATLPPRPVPRRPVVEPTQTRWTIDGELRTATYEEHDLLTPVLAAALDRAWDTHLRAHADAVRIAEIEAARPARDRIIEQRRIERQRMTEKRGSRGQYDGQGDGAGDDDGLQEFLKNNPLPPLKPPPPPPRPSPDEPDDSPT</sequence>
<dbReference type="Proteomes" id="UP001595937">
    <property type="component" value="Unassembled WGS sequence"/>
</dbReference>
<name>A0ABW0FEK1_9MICO</name>
<feature type="compositionally biased region" description="Basic and acidic residues" evidence="1">
    <location>
        <begin position="431"/>
        <end position="443"/>
    </location>
</feature>
<dbReference type="GeneID" id="303297196"/>
<keyword evidence="3" id="KW-1185">Reference proteome</keyword>
<proteinExistence type="predicted"/>
<evidence type="ECO:0000313" key="3">
    <source>
        <dbReference type="Proteomes" id="UP001595937"/>
    </source>
</evidence>
<reference evidence="3" key="1">
    <citation type="journal article" date="2019" name="Int. J. Syst. Evol. Microbiol.">
        <title>The Global Catalogue of Microorganisms (GCM) 10K type strain sequencing project: providing services to taxonomists for standard genome sequencing and annotation.</title>
        <authorList>
            <consortium name="The Broad Institute Genomics Platform"/>
            <consortium name="The Broad Institute Genome Sequencing Center for Infectious Disease"/>
            <person name="Wu L."/>
            <person name="Ma J."/>
        </authorList>
    </citation>
    <scope>NUCLEOTIDE SEQUENCE [LARGE SCALE GENOMIC DNA]</scope>
    <source>
        <strain evidence="3">CGMCC 1.16455</strain>
    </source>
</reference>
<feature type="compositionally biased region" description="Pro residues" evidence="1">
    <location>
        <begin position="565"/>
        <end position="578"/>
    </location>
</feature>
<protein>
    <submittedName>
        <fullName evidence="2">DUF222 domain-containing protein</fullName>
    </submittedName>
</protein>
<accession>A0ABW0FEK1</accession>
<organism evidence="2 3">
    <name type="scientific">Brachybacterium tyrofermentans</name>
    <dbReference type="NCBI Taxonomy" id="47848"/>
    <lineage>
        <taxon>Bacteria</taxon>
        <taxon>Bacillati</taxon>
        <taxon>Actinomycetota</taxon>
        <taxon>Actinomycetes</taxon>
        <taxon>Micrococcales</taxon>
        <taxon>Dermabacteraceae</taxon>
        <taxon>Brachybacterium</taxon>
    </lineage>
</organism>
<feature type="compositionally biased region" description="Pro residues" evidence="1">
    <location>
        <begin position="444"/>
        <end position="454"/>
    </location>
</feature>
<evidence type="ECO:0000313" key="2">
    <source>
        <dbReference type="EMBL" id="MFC5297822.1"/>
    </source>
</evidence>
<feature type="compositionally biased region" description="Basic and acidic residues" evidence="1">
    <location>
        <begin position="526"/>
        <end position="539"/>
    </location>
</feature>
<feature type="region of interest" description="Disordered" evidence="1">
    <location>
        <begin position="526"/>
        <end position="588"/>
    </location>
</feature>